<evidence type="ECO:0000256" key="3">
    <source>
        <dbReference type="ARBA" id="ARBA00022475"/>
    </source>
</evidence>
<dbReference type="InterPro" id="IPR050638">
    <property type="entry name" value="AA-Vitamin_Transporters"/>
</dbReference>
<keyword evidence="4 7" id="KW-0812">Transmembrane</keyword>
<feature type="transmembrane region" description="Helical" evidence="7">
    <location>
        <begin position="153"/>
        <end position="171"/>
    </location>
</feature>
<keyword evidence="10" id="KW-1185">Reference proteome</keyword>
<feature type="transmembrane region" description="Helical" evidence="7">
    <location>
        <begin position="7"/>
        <end position="32"/>
    </location>
</feature>
<comment type="similarity">
    <text evidence="2">Belongs to the EamA transporter family.</text>
</comment>
<comment type="subcellular location">
    <subcellularLocation>
        <location evidence="1">Cell membrane</location>
        <topology evidence="1">Multi-pass membrane protein</topology>
    </subcellularLocation>
</comment>
<feature type="transmembrane region" description="Helical" evidence="7">
    <location>
        <begin position="97"/>
        <end position="116"/>
    </location>
</feature>
<evidence type="ECO:0000313" key="9">
    <source>
        <dbReference type="EMBL" id="MFD2114778.1"/>
    </source>
</evidence>
<keyword evidence="3" id="KW-1003">Cell membrane</keyword>
<evidence type="ECO:0000256" key="7">
    <source>
        <dbReference type="SAM" id="Phobius"/>
    </source>
</evidence>
<dbReference type="InterPro" id="IPR037185">
    <property type="entry name" value="EmrE-like"/>
</dbReference>
<evidence type="ECO:0000256" key="4">
    <source>
        <dbReference type="ARBA" id="ARBA00022692"/>
    </source>
</evidence>
<dbReference type="InterPro" id="IPR000620">
    <property type="entry name" value="EamA_dom"/>
</dbReference>
<dbReference type="Pfam" id="PF00892">
    <property type="entry name" value="EamA"/>
    <property type="match status" value="2"/>
</dbReference>
<feature type="domain" description="EamA" evidence="8">
    <location>
        <begin position="6"/>
        <end position="139"/>
    </location>
</feature>
<evidence type="ECO:0000256" key="1">
    <source>
        <dbReference type="ARBA" id="ARBA00004651"/>
    </source>
</evidence>
<dbReference type="EMBL" id="JBHUHO010000008">
    <property type="protein sequence ID" value="MFD2114778.1"/>
    <property type="molecule type" value="Genomic_DNA"/>
</dbReference>
<feature type="transmembrane region" description="Helical" evidence="7">
    <location>
        <begin position="38"/>
        <end position="55"/>
    </location>
</feature>
<comment type="caution">
    <text evidence="9">The sequence shown here is derived from an EMBL/GenBank/DDBJ whole genome shotgun (WGS) entry which is preliminary data.</text>
</comment>
<evidence type="ECO:0000313" key="10">
    <source>
        <dbReference type="Proteomes" id="UP001597362"/>
    </source>
</evidence>
<feature type="domain" description="EamA" evidence="8">
    <location>
        <begin position="152"/>
        <end position="293"/>
    </location>
</feature>
<evidence type="ECO:0000256" key="5">
    <source>
        <dbReference type="ARBA" id="ARBA00022989"/>
    </source>
</evidence>
<feature type="transmembrane region" description="Helical" evidence="7">
    <location>
        <begin position="178"/>
        <end position="201"/>
    </location>
</feature>
<name>A0ABW4YH37_9BACL</name>
<dbReference type="Gene3D" id="1.10.3730.20">
    <property type="match status" value="1"/>
</dbReference>
<reference evidence="10" key="1">
    <citation type="journal article" date="2019" name="Int. J. Syst. Evol. Microbiol.">
        <title>The Global Catalogue of Microorganisms (GCM) 10K type strain sequencing project: providing services to taxonomists for standard genome sequencing and annotation.</title>
        <authorList>
            <consortium name="The Broad Institute Genomics Platform"/>
            <consortium name="The Broad Institute Genome Sequencing Center for Infectious Disease"/>
            <person name="Wu L."/>
            <person name="Ma J."/>
        </authorList>
    </citation>
    <scope>NUCLEOTIDE SEQUENCE [LARGE SCALE GENOMIC DNA]</scope>
    <source>
        <strain evidence="10">GH52</strain>
    </source>
</reference>
<dbReference type="RefSeq" id="WP_377769793.1">
    <property type="nucleotide sequence ID" value="NZ_JBHUHO010000008.1"/>
</dbReference>
<sequence length="314" mass="34682">MSKKTKAYFAATMYALIIGFSFMFVKLSLVAASPLDTLAHRFSIAFIIATAIIVLKKIRLNVTKKDVWRIVPLALVYPTLFFTFQTFGLVYTSSSEAGIILATVPIFTLILAAIYLKEHTVPLQKASILLSVSGVIFIFVMNGADAGSQNVKGIVLMLLSALTGAYNTVLARKLVQHYSFFTITYVMTFFGFIFFNMIAIGNHMITNTMHQFIEPFSSGTFIIAIVYLGALSSLGTSFFSNYALSQIEASKMSVFNNLATLITIIAGVLFLNETIQSYHIFGTIIILLGVLGSNYNAKQKRKRAYAIPRQANEE</sequence>
<evidence type="ECO:0000256" key="2">
    <source>
        <dbReference type="ARBA" id="ARBA00007362"/>
    </source>
</evidence>
<accession>A0ABW4YH37</accession>
<gene>
    <name evidence="9" type="ORF">ACFSJH_03320</name>
</gene>
<feature type="transmembrane region" description="Helical" evidence="7">
    <location>
        <begin position="254"/>
        <end position="272"/>
    </location>
</feature>
<proteinExistence type="inferred from homology"/>
<feature type="transmembrane region" description="Helical" evidence="7">
    <location>
        <begin position="67"/>
        <end position="91"/>
    </location>
</feature>
<protein>
    <submittedName>
        <fullName evidence="9">DMT family transporter</fullName>
    </submittedName>
</protein>
<keyword evidence="5 7" id="KW-1133">Transmembrane helix</keyword>
<feature type="transmembrane region" description="Helical" evidence="7">
    <location>
        <begin position="278"/>
        <end position="297"/>
    </location>
</feature>
<keyword evidence="6 7" id="KW-0472">Membrane</keyword>
<organism evidence="9 10">
    <name type="scientific">Paenibacillus yanchengensis</name>
    <dbReference type="NCBI Taxonomy" id="2035833"/>
    <lineage>
        <taxon>Bacteria</taxon>
        <taxon>Bacillati</taxon>
        <taxon>Bacillota</taxon>
        <taxon>Bacilli</taxon>
        <taxon>Bacillales</taxon>
        <taxon>Paenibacillaceae</taxon>
        <taxon>Paenibacillus</taxon>
    </lineage>
</organism>
<feature type="transmembrane region" description="Helical" evidence="7">
    <location>
        <begin position="128"/>
        <end position="147"/>
    </location>
</feature>
<feature type="transmembrane region" description="Helical" evidence="7">
    <location>
        <begin position="221"/>
        <end position="242"/>
    </location>
</feature>
<dbReference type="SUPFAM" id="SSF103481">
    <property type="entry name" value="Multidrug resistance efflux transporter EmrE"/>
    <property type="match status" value="2"/>
</dbReference>
<evidence type="ECO:0000256" key="6">
    <source>
        <dbReference type="ARBA" id="ARBA00023136"/>
    </source>
</evidence>
<dbReference type="Proteomes" id="UP001597362">
    <property type="component" value="Unassembled WGS sequence"/>
</dbReference>
<evidence type="ECO:0000259" key="8">
    <source>
        <dbReference type="Pfam" id="PF00892"/>
    </source>
</evidence>
<dbReference type="PANTHER" id="PTHR32322:SF18">
    <property type="entry name" value="S-ADENOSYLMETHIONINE_S-ADENOSYLHOMOCYSTEINE TRANSPORTER"/>
    <property type="match status" value="1"/>
</dbReference>
<dbReference type="PANTHER" id="PTHR32322">
    <property type="entry name" value="INNER MEMBRANE TRANSPORTER"/>
    <property type="match status" value="1"/>
</dbReference>